<accession>A0ABP9DFQ3</accession>
<comment type="caution">
    <text evidence="1">The sequence shown here is derived from an EMBL/GenBank/DDBJ whole genome shotgun (WGS) entry which is preliminary data.</text>
</comment>
<dbReference type="Proteomes" id="UP001500298">
    <property type="component" value="Unassembled WGS sequence"/>
</dbReference>
<evidence type="ECO:0000313" key="2">
    <source>
        <dbReference type="Proteomes" id="UP001500298"/>
    </source>
</evidence>
<sequence length="138" mass="16321">MIIQESPYISITHRCNENLIEVQWKPASLQMDAEAYQATLLDLITIAEQHQPKKWLGDTRLFFFQISPELQHWTVQKFNIPLKNIGVEKMAILVTQKIHETFVQYSQQDYSSFPSSETQYEYFKDKEEAMDWLTTSQN</sequence>
<protein>
    <recommendedName>
        <fullName evidence="3">STAS/SEC14 domain-containing protein</fullName>
    </recommendedName>
</protein>
<evidence type="ECO:0008006" key="3">
    <source>
        <dbReference type="Google" id="ProtNLM"/>
    </source>
</evidence>
<organism evidence="1 2">
    <name type="scientific">Algivirga pacifica</name>
    <dbReference type="NCBI Taxonomy" id="1162670"/>
    <lineage>
        <taxon>Bacteria</taxon>
        <taxon>Pseudomonadati</taxon>
        <taxon>Bacteroidota</taxon>
        <taxon>Cytophagia</taxon>
        <taxon>Cytophagales</taxon>
        <taxon>Flammeovirgaceae</taxon>
        <taxon>Algivirga</taxon>
    </lineage>
</organism>
<keyword evidence="2" id="KW-1185">Reference proteome</keyword>
<dbReference type="RefSeq" id="WP_345372313.1">
    <property type="nucleotide sequence ID" value="NZ_BAABJX010000036.1"/>
</dbReference>
<dbReference type="EMBL" id="BAABJX010000036">
    <property type="protein sequence ID" value="GAA4838848.1"/>
    <property type="molecule type" value="Genomic_DNA"/>
</dbReference>
<reference evidence="2" key="1">
    <citation type="journal article" date="2019" name="Int. J. Syst. Evol. Microbiol.">
        <title>The Global Catalogue of Microorganisms (GCM) 10K type strain sequencing project: providing services to taxonomists for standard genome sequencing and annotation.</title>
        <authorList>
            <consortium name="The Broad Institute Genomics Platform"/>
            <consortium name="The Broad Institute Genome Sequencing Center for Infectious Disease"/>
            <person name="Wu L."/>
            <person name="Ma J."/>
        </authorList>
    </citation>
    <scope>NUCLEOTIDE SEQUENCE [LARGE SCALE GENOMIC DNA]</scope>
    <source>
        <strain evidence="2">JCM 18326</strain>
    </source>
</reference>
<proteinExistence type="predicted"/>
<gene>
    <name evidence="1" type="ORF">GCM10023331_25110</name>
</gene>
<name>A0ABP9DFQ3_9BACT</name>
<evidence type="ECO:0000313" key="1">
    <source>
        <dbReference type="EMBL" id="GAA4838848.1"/>
    </source>
</evidence>